<evidence type="ECO:0000256" key="3">
    <source>
        <dbReference type="ARBA" id="ARBA00022989"/>
    </source>
</evidence>
<gene>
    <name evidence="6" type="ORF">MSPICULIGERA_LOCUS18831</name>
</gene>
<dbReference type="EMBL" id="CATQJA010002662">
    <property type="protein sequence ID" value="CAJ0580638.1"/>
    <property type="molecule type" value="Genomic_DNA"/>
</dbReference>
<comment type="caution">
    <text evidence="6">The sequence shown here is derived from an EMBL/GenBank/DDBJ whole genome shotgun (WGS) entry which is preliminary data.</text>
</comment>
<sequence>MLLSLIRFSARPREDKRPLYRQIFTNKRLDIAHKVAVRSIFGFLLFSTSFILVNSLIYYKYIRPIRQEERELLERELLEADKAGFKLK</sequence>
<keyword evidence="4 5" id="KW-0472">Membrane</keyword>
<reference evidence="6" key="1">
    <citation type="submission" date="2023-06" db="EMBL/GenBank/DDBJ databases">
        <authorList>
            <person name="Delattre M."/>
        </authorList>
    </citation>
    <scope>NUCLEOTIDE SEQUENCE</scope>
    <source>
        <strain evidence="6">AF72</strain>
    </source>
</reference>
<keyword evidence="2 5" id="KW-0812">Transmembrane</keyword>
<evidence type="ECO:0000256" key="1">
    <source>
        <dbReference type="ARBA" id="ARBA00004167"/>
    </source>
</evidence>
<organism evidence="6 7">
    <name type="scientific">Mesorhabditis spiculigera</name>
    <dbReference type="NCBI Taxonomy" id="96644"/>
    <lineage>
        <taxon>Eukaryota</taxon>
        <taxon>Metazoa</taxon>
        <taxon>Ecdysozoa</taxon>
        <taxon>Nematoda</taxon>
        <taxon>Chromadorea</taxon>
        <taxon>Rhabditida</taxon>
        <taxon>Rhabditina</taxon>
        <taxon>Rhabditomorpha</taxon>
        <taxon>Rhabditoidea</taxon>
        <taxon>Rhabditidae</taxon>
        <taxon>Mesorhabditinae</taxon>
        <taxon>Mesorhabditis</taxon>
    </lineage>
</organism>
<dbReference type="Proteomes" id="UP001177023">
    <property type="component" value="Unassembled WGS sequence"/>
</dbReference>
<dbReference type="GO" id="GO:0016020">
    <property type="term" value="C:membrane"/>
    <property type="evidence" value="ECO:0007669"/>
    <property type="project" value="UniProtKB-SubCell"/>
</dbReference>
<evidence type="ECO:0000313" key="7">
    <source>
        <dbReference type="Proteomes" id="UP001177023"/>
    </source>
</evidence>
<name>A0AA36G786_9BILA</name>
<protein>
    <submittedName>
        <fullName evidence="6">Uncharacterized protein</fullName>
    </submittedName>
</protein>
<evidence type="ECO:0000256" key="5">
    <source>
        <dbReference type="SAM" id="Phobius"/>
    </source>
</evidence>
<feature type="non-terminal residue" evidence="6">
    <location>
        <position position="1"/>
    </location>
</feature>
<proteinExistence type="predicted"/>
<dbReference type="Pfam" id="PF14880">
    <property type="entry name" value="COX14"/>
    <property type="match status" value="1"/>
</dbReference>
<keyword evidence="3 5" id="KW-1133">Transmembrane helix</keyword>
<accession>A0AA36G786</accession>
<evidence type="ECO:0000256" key="4">
    <source>
        <dbReference type="ARBA" id="ARBA00023136"/>
    </source>
</evidence>
<dbReference type="InterPro" id="IPR029208">
    <property type="entry name" value="COX14"/>
</dbReference>
<evidence type="ECO:0000313" key="6">
    <source>
        <dbReference type="EMBL" id="CAJ0580638.1"/>
    </source>
</evidence>
<evidence type="ECO:0000256" key="2">
    <source>
        <dbReference type="ARBA" id="ARBA00022692"/>
    </source>
</evidence>
<keyword evidence="7" id="KW-1185">Reference proteome</keyword>
<feature type="transmembrane region" description="Helical" evidence="5">
    <location>
        <begin position="35"/>
        <end position="59"/>
    </location>
</feature>
<dbReference type="AlphaFoldDB" id="A0AA36G786"/>
<comment type="subcellular location">
    <subcellularLocation>
        <location evidence="1">Membrane</location>
        <topology evidence="1">Single-pass membrane protein</topology>
    </subcellularLocation>
</comment>